<dbReference type="GO" id="GO:0016616">
    <property type="term" value="F:oxidoreductase activity, acting on the CH-OH group of donors, NAD or NADP as acceptor"/>
    <property type="evidence" value="ECO:0007669"/>
    <property type="project" value="InterPro"/>
</dbReference>
<dbReference type="InterPro" id="IPR036291">
    <property type="entry name" value="NAD(P)-bd_dom_sf"/>
</dbReference>
<dbReference type="InterPro" id="IPR002225">
    <property type="entry name" value="3Beta_OHSteriod_DH/Estase"/>
</dbReference>
<name>A0A699YK58_HAELA</name>
<sequence length="64" mass="6666">VPAHVTMASAGAAAIIHTAGLMQYATTDEPFMTAVNVDGTRNVVEACLDKEVKVLVYTSSGPPF</sequence>
<accession>A0A699YK58</accession>
<dbReference type="SUPFAM" id="SSF51735">
    <property type="entry name" value="NAD(P)-binding Rossmann-fold domains"/>
    <property type="match status" value="1"/>
</dbReference>
<protein>
    <submittedName>
        <fullName evidence="2">3beta_HSD domain-containing protein</fullName>
    </submittedName>
</protein>
<dbReference type="Proteomes" id="UP000485058">
    <property type="component" value="Unassembled WGS sequence"/>
</dbReference>
<evidence type="ECO:0000259" key="1">
    <source>
        <dbReference type="Pfam" id="PF01073"/>
    </source>
</evidence>
<dbReference type="GO" id="GO:0006694">
    <property type="term" value="P:steroid biosynthetic process"/>
    <property type="evidence" value="ECO:0007669"/>
    <property type="project" value="InterPro"/>
</dbReference>
<dbReference type="AlphaFoldDB" id="A0A699YK58"/>
<dbReference type="EMBL" id="BLLF01000318">
    <property type="protein sequence ID" value="GFH10480.1"/>
    <property type="molecule type" value="Genomic_DNA"/>
</dbReference>
<reference evidence="2 3" key="1">
    <citation type="submission" date="2020-02" db="EMBL/GenBank/DDBJ databases">
        <title>Draft genome sequence of Haematococcus lacustris strain NIES-144.</title>
        <authorList>
            <person name="Morimoto D."/>
            <person name="Nakagawa S."/>
            <person name="Yoshida T."/>
            <person name="Sawayama S."/>
        </authorList>
    </citation>
    <scope>NUCLEOTIDE SEQUENCE [LARGE SCALE GENOMIC DNA]</scope>
    <source>
        <strain evidence="2 3">NIES-144</strain>
    </source>
</reference>
<evidence type="ECO:0000313" key="3">
    <source>
        <dbReference type="Proteomes" id="UP000485058"/>
    </source>
</evidence>
<gene>
    <name evidence="2" type="ORF">HaLaN_05801</name>
</gene>
<feature type="non-terminal residue" evidence="2">
    <location>
        <position position="1"/>
    </location>
</feature>
<comment type="caution">
    <text evidence="2">The sequence shown here is derived from an EMBL/GenBank/DDBJ whole genome shotgun (WGS) entry which is preliminary data.</text>
</comment>
<feature type="domain" description="3-beta hydroxysteroid dehydrogenase/isomerase" evidence="1">
    <location>
        <begin position="4"/>
        <end position="60"/>
    </location>
</feature>
<dbReference type="Pfam" id="PF01073">
    <property type="entry name" value="3Beta_HSD"/>
    <property type="match status" value="1"/>
</dbReference>
<keyword evidence="3" id="KW-1185">Reference proteome</keyword>
<proteinExistence type="predicted"/>
<evidence type="ECO:0000313" key="2">
    <source>
        <dbReference type="EMBL" id="GFH10480.1"/>
    </source>
</evidence>
<dbReference type="Gene3D" id="3.40.50.720">
    <property type="entry name" value="NAD(P)-binding Rossmann-like Domain"/>
    <property type="match status" value="1"/>
</dbReference>
<organism evidence="2 3">
    <name type="scientific">Haematococcus lacustris</name>
    <name type="common">Green alga</name>
    <name type="synonym">Haematococcus pluvialis</name>
    <dbReference type="NCBI Taxonomy" id="44745"/>
    <lineage>
        <taxon>Eukaryota</taxon>
        <taxon>Viridiplantae</taxon>
        <taxon>Chlorophyta</taxon>
        <taxon>core chlorophytes</taxon>
        <taxon>Chlorophyceae</taxon>
        <taxon>CS clade</taxon>
        <taxon>Chlamydomonadales</taxon>
        <taxon>Haematococcaceae</taxon>
        <taxon>Haematococcus</taxon>
    </lineage>
</organism>